<evidence type="ECO:0000313" key="1">
    <source>
        <dbReference type="EMBL" id="KJH45860.1"/>
    </source>
</evidence>
<name>A0A0D8XMV4_DICVI</name>
<reference evidence="1 2" key="1">
    <citation type="submission" date="2013-11" db="EMBL/GenBank/DDBJ databases">
        <title>Draft genome of the bovine lungworm Dictyocaulus viviparus.</title>
        <authorList>
            <person name="Mitreva M."/>
        </authorList>
    </citation>
    <scope>NUCLEOTIDE SEQUENCE [LARGE SCALE GENOMIC DNA]</scope>
    <source>
        <strain evidence="1 2">HannoverDv2000</strain>
    </source>
</reference>
<accession>A0A0D8XMV4</accession>
<evidence type="ECO:0008006" key="3">
    <source>
        <dbReference type="Google" id="ProtNLM"/>
    </source>
</evidence>
<dbReference type="EMBL" id="KN716382">
    <property type="protein sequence ID" value="KJH45860.1"/>
    <property type="molecule type" value="Genomic_DNA"/>
</dbReference>
<sequence>MKVHVTTLVLPTGTGSCHTKQIIIRNTTRQDIVLKIKSDAPRAIHFEAEKIVVDSRKYVVVNMVFNERELSSSPKGSESKVRIYARPVTKYNQECLRRWLTAENCEMTSQLAFLIELRLDNYIYSASKLILDLPGQASLVDPIPRAIQACVDEDCVTGINIDKTYRITCSIIQINFVAVDILTQAIGRTTPKSRYDRNFIRNARVLPGSESKVRIYARPVTKYNQECLRRWLTAENCEMTSQLAFLIELRLDNYIYSASKLILDLPGQASLVDPIPRAIQACVDEDCVTGINIDAGKQHLATIENTVKLVFVYTDTNTATVFDDKDYRLAVQLQEDHNASRHVTFASIKVLLLK</sequence>
<evidence type="ECO:0000313" key="2">
    <source>
        <dbReference type="Proteomes" id="UP000053766"/>
    </source>
</evidence>
<organism evidence="1 2">
    <name type="scientific">Dictyocaulus viviparus</name>
    <name type="common">Bovine lungworm</name>
    <dbReference type="NCBI Taxonomy" id="29172"/>
    <lineage>
        <taxon>Eukaryota</taxon>
        <taxon>Metazoa</taxon>
        <taxon>Ecdysozoa</taxon>
        <taxon>Nematoda</taxon>
        <taxon>Chromadorea</taxon>
        <taxon>Rhabditida</taxon>
        <taxon>Rhabditina</taxon>
        <taxon>Rhabditomorpha</taxon>
        <taxon>Strongyloidea</taxon>
        <taxon>Metastrongylidae</taxon>
        <taxon>Dictyocaulus</taxon>
    </lineage>
</organism>
<reference evidence="2" key="2">
    <citation type="journal article" date="2016" name="Sci. Rep.">
        <title>Dictyocaulus viviparus genome, variome and transcriptome elucidate lungworm biology and support future intervention.</title>
        <authorList>
            <person name="McNulty S.N."/>
            <person name="Strube C."/>
            <person name="Rosa B.A."/>
            <person name="Martin J.C."/>
            <person name="Tyagi R."/>
            <person name="Choi Y.J."/>
            <person name="Wang Q."/>
            <person name="Hallsworth Pepin K."/>
            <person name="Zhang X."/>
            <person name="Ozersky P."/>
            <person name="Wilson R.K."/>
            <person name="Sternberg P.W."/>
            <person name="Gasser R.B."/>
            <person name="Mitreva M."/>
        </authorList>
    </citation>
    <scope>NUCLEOTIDE SEQUENCE [LARGE SCALE GENOMIC DNA]</scope>
    <source>
        <strain evidence="2">HannoverDv2000</strain>
    </source>
</reference>
<dbReference type="PROSITE" id="PS51257">
    <property type="entry name" value="PROKAR_LIPOPROTEIN"/>
    <property type="match status" value="1"/>
</dbReference>
<gene>
    <name evidence="1" type="ORF">DICVIV_08088</name>
</gene>
<dbReference type="Proteomes" id="UP000053766">
    <property type="component" value="Unassembled WGS sequence"/>
</dbReference>
<keyword evidence="2" id="KW-1185">Reference proteome</keyword>
<dbReference type="OrthoDB" id="5795045at2759"/>
<dbReference type="AlphaFoldDB" id="A0A0D8XMV4"/>
<proteinExistence type="predicted"/>
<protein>
    <recommendedName>
        <fullName evidence="3">Major sperm protein</fullName>
    </recommendedName>
</protein>